<protein>
    <submittedName>
        <fullName evidence="1">Uncharacterized protein</fullName>
    </submittedName>
</protein>
<name>A0A392U2G7_9FABA</name>
<keyword evidence="2" id="KW-1185">Reference proteome</keyword>
<evidence type="ECO:0000313" key="2">
    <source>
        <dbReference type="Proteomes" id="UP000265520"/>
    </source>
</evidence>
<dbReference type="Proteomes" id="UP000265520">
    <property type="component" value="Unassembled WGS sequence"/>
</dbReference>
<sequence length="48" mass="5206">MSGTTLRTTLVQTFPLAVVVVRFVVVSSPDVLLLRRVLAWLFSASGCV</sequence>
<reference evidence="1 2" key="1">
    <citation type="journal article" date="2018" name="Front. Plant Sci.">
        <title>Red Clover (Trifolium pratense) and Zigzag Clover (T. medium) - A Picture of Genomic Similarities and Differences.</title>
        <authorList>
            <person name="Dluhosova J."/>
            <person name="Istvanek J."/>
            <person name="Nedelnik J."/>
            <person name="Repkova J."/>
        </authorList>
    </citation>
    <scope>NUCLEOTIDE SEQUENCE [LARGE SCALE GENOMIC DNA]</scope>
    <source>
        <strain evidence="2">cv. 10/8</strain>
        <tissue evidence="1">Leaf</tissue>
    </source>
</reference>
<feature type="non-terminal residue" evidence="1">
    <location>
        <position position="48"/>
    </location>
</feature>
<organism evidence="1 2">
    <name type="scientific">Trifolium medium</name>
    <dbReference type="NCBI Taxonomy" id="97028"/>
    <lineage>
        <taxon>Eukaryota</taxon>
        <taxon>Viridiplantae</taxon>
        <taxon>Streptophyta</taxon>
        <taxon>Embryophyta</taxon>
        <taxon>Tracheophyta</taxon>
        <taxon>Spermatophyta</taxon>
        <taxon>Magnoliopsida</taxon>
        <taxon>eudicotyledons</taxon>
        <taxon>Gunneridae</taxon>
        <taxon>Pentapetalae</taxon>
        <taxon>rosids</taxon>
        <taxon>fabids</taxon>
        <taxon>Fabales</taxon>
        <taxon>Fabaceae</taxon>
        <taxon>Papilionoideae</taxon>
        <taxon>50 kb inversion clade</taxon>
        <taxon>NPAAA clade</taxon>
        <taxon>Hologalegina</taxon>
        <taxon>IRL clade</taxon>
        <taxon>Trifolieae</taxon>
        <taxon>Trifolium</taxon>
    </lineage>
</organism>
<dbReference type="AlphaFoldDB" id="A0A392U2G7"/>
<accession>A0A392U2G7</accession>
<dbReference type="EMBL" id="LXQA010705849">
    <property type="protein sequence ID" value="MCI66957.1"/>
    <property type="molecule type" value="Genomic_DNA"/>
</dbReference>
<comment type="caution">
    <text evidence="1">The sequence shown here is derived from an EMBL/GenBank/DDBJ whole genome shotgun (WGS) entry which is preliminary data.</text>
</comment>
<proteinExistence type="predicted"/>
<evidence type="ECO:0000313" key="1">
    <source>
        <dbReference type="EMBL" id="MCI66957.1"/>
    </source>
</evidence>